<gene>
    <name evidence="1" type="ORF">MLD38_029528</name>
</gene>
<sequence>MGWLSIKLLFTLVVVAASFMLRNPVARVVRFTLDPTHVYIYNDIEYGPTLYVHCRSKDDDLGEQVIPPKFSWDFSFGLDLLTRETEFDCSFKFNDESHLYPIYLQPRDEFDCAYCYWKITEAGPCRTDENHTVIKPCDSWVGGVLR</sequence>
<keyword evidence="2" id="KW-1185">Reference proteome</keyword>
<evidence type="ECO:0000313" key="2">
    <source>
        <dbReference type="Proteomes" id="UP001057402"/>
    </source>
</evidence>
<reference evidence="2" key="1">
    <citation type="journal article" date="2023" name="Front. Plant Sci.">
        <title>Chromosomal-level genome assembly of Melastoma candidum provides insights into trichome evolution.</title>
        <authorList>
            <person name="Zhong Y."/>
            <person name="Wu W."/>
            <person name="Sun C."/>
            <person name="Zou P."/>
            <person name="Liu Y."/>
            <person name="Dai S."/>
            <person name="Zhou R."/>
        </authorList>
    </citation>
    <scope>NUCLEOTIDE SEQUENCE [LARGE SCALE GENOMIC DNA]</scope>
</reference>
<evidence type="ECO:0000313" key="1">
    <source>
        <dbReference type="EMBL" id="KAI4331334.1"/>
    </source>
</evidence>
<dbReference type="EMBL" id="CM042887">
    <property type="protein sequence ID" value="KAI4331334.1"/>
    <property type="molecule type" value="Genomic_DNA"/>
</dbReference>
<protein>
    <submittedName>
        <fullName evidence="1">Uncharacterized protein</fullName>
    </submittedName>
</protein>
<name>A0ACB9N486_9MYRT</name>
<proteinExistence type="predicted"/>
<comment type="caution">
    <text evidence="1">The sequence shown here is derived from an EMBL/GenBank/DDBJ whole genome shotgun (WGS) entry which is preliminary data.</text>
</comment>
<dbReference type="Proteomes" id="UP001057402">
    <property type="component" value="Chromosome 8"/>
</dbReference>
<organism evidence="1 2">
    <name type="scientific">Melastoma candidum</name>
    <dbReference type="NCBI Taxonomy" id="119954"/>
    <lineage>
        <taxon>Eukaryota</taxon>
        <taxon>Viridiplantae</taxon>
        <taxon>Streptophyta</taxon>
        <taxon>Embryophyta</taxon>
        <taxon>Tracheophyta</taxon>
        <taxon>Spermatophyta</taxon>
        <taxon>Magnoliopsida</taxon>
        <taxon>eudicotyledons</taxon>
        <taxon>Gunneridae</taxon>
        <taxon>Pentapetalae</taxon>
        <taxon>rosids</taxon>
        <taxon>malvids</taxon>
        <taxon>Myrtales</taxon>
        <taxon>Melastomataceae</taxon>
        <taxon>Melastomatoideae</taxon>
        <taxon>Melastomateae</taxon>
        <taxon>Melastoma</taxon>
    </lineage>
</organism>
<accession>A0ACB9N486</accession>